<evidence type="ECO:0000256" key="6">
    <source>
        <dbReference type="ARBA" id="ARBA00022985"/>
    </source>
</evidence>
<evidence type="ECO:0000256" key="1">
    <source>
        <dbReference type="ARBA" id="ARBA00006739"/>
    </source>
</evidence>
<evidence type="ECO:0000256" key="8">
    <source>
        <dbReference type="ARBA" id="ARBA00023136"/>
    </source>
</evidence>
<dbReference type="InterPro" id="IPR029044">
    <property type="entry name" value="Nucleotide-diphossugar_trans"/>
</dbReference>
<dbReference type="AlphaFoldDB" id="A0A939QR49"/>
<evidence type="ECO:0000313" key="11">
    <source>
        <dbReference type="Proteomes" id="UP000680132"/>
    </source>
</evidence>
<dbReference type="CDD" id="cd04179">
    <property type="entry name" value="DPM_DPG-synthase_like"/>
    <property type="match status" value="1"/>
</dbReference>
<name>A0A939QR49_9MICO</name>
<keyword evidence="4" id="KW-0808">Transferase</keyword>
<evidence type="ECO:0000256" key="4">
    <source>
        <dbReference type="ARBA" id="ARBA00022679"/>
    </source>
</evidence>
<gene>
    <name evidence="10" type="ORF">J5V96_08325</name>
</gene>
<dbReference type="GO" id="GO:0009103">
    <property type="term" value="P:lipopolysaccharide biosynthetic process"/>
    <property type="evidence" value="ECO:0007669"/>
    <property type="project" value="UniProtKB-KW"/>
</dbReference>
<dbReference type="Gene3D" id="3.90.550.10">
    <property type="entry name" value="Spore Coat Polysaccharide Biosynthesis Protein SpsA, Chain A"/>
    <property type="match status" value="1"/>
</dbReference>
<dbReference type="GO" id="GO:0099621">
    <property type="term" value="F:undecaprenyl-phosphate 4-deoxy-4-formamido-L-arabinose transferase activity"/>
    <property type="evidence" value="ECO:0007669"/>
    <property type="project" value="TreeGrafter"/>
</dbReference>
<feature type="domain" description="Glycosyltransferase 2-like" evidence="9">
    <location>
        <begin position="10"/>
        <end position="137"/>
    </location>
</feature>
<dbReference type="Proteomes" id="UP000680132">
    <property type="component" value="Unassembled WGS sequence"/>
</dbReference>
<evidence type="ECO:0000256" key="5">
    <source>
        <dbReference type="ARBA" id="ARBA00022692"/>
    </source>
</evidence>
<dbReference type="PANTHER" id="PTHR48090">
    <property type="entry name" value="UNDECAPRENYL-PHOSPHATE 4-DEOXY-4-FORMAMIDO-L-ARABINOSE TRANSFERASE-RELATED"/>
    <property type="match status" value="1"/>
</dbReference>
<dbReference type="RefSeq" id="WP_208502695.1">
    <property type="nucleotide sequence ID" value="NZ_JAGFOA010000003.1"/>
</dbReference>
<dbReference type="EMBL" id="JAGFOA010000003">
    <property type="protein sequence ID" value="MBO3663518.1"/>
    <property type="molecule type" value="Genomic_DNA"/>
</dbReference>
<comment type="similarity">
    <text evidence="1">Belongs to the glycosyltransferase 2 family.</text>
</comment>
<reference evidence="10" key="1">
    <citation type="submission" date="2021-03" db="EMBL/GenBank/DDBJ databases">
        <title>Microbacterium sp. nov., a novel actinobacterium isolated from cow dung.</title>
        <authorList>
            <person name="Zhang L."/>
        </authorList>
    </citation>
    <scope>NUCLEOTIDE SEQUENCE</scope>
    <source>
        <strain evidence="10">NEAU-LLB</strain>
    </source>
</reference>
<evidence type="ECO:0000256" key="3">
    <source>
        <dbReference type="ARBA" id="ARBA00022676"/>
    </source>
</evidence>
<evidence type="ECO:0000256" key="7">
    <source>
        <dbReference type="ARBA" id="ARBA00022989"/>
    </source>
</evidence>
<keyword evidence="8" id="KW-0472">Membrane</keyword>
<keyword evidence="3" id="KW-0328">Glycosyltransferase</keyword>
<keyword evidence="6" id="KW-0448">Lipopolysaccharide biosynthesis</keyword>
<dbReference type="Pfam" id="PF00535">
    <property type="entry name" value="Glycos_transf_2"/>
    <property type="match status" value="1"/>
</dbReference>
<dbReference type="InterPro" id="IPR001173">
    <property type="entry name" value="Glyco_trans_2-like"/>
</dbReference>
<evidence type="ECO:0000259" key="9">
    <source>
        <dbReference type="Pfam" id="PF00535"/>
    </source>
</evidence>
<dbReference type="GO" id="GO:0005886">
    <property type="term" value="C:plasma membrane"/>
    <property type="evidence" value="ECO:0007669"/>
    <property type="project" value="TreeGrafter"/>
</dbReference>
<keyword evidence="7" id="KW-1133">Transmembrane helix</keyword>
<accession>A0A939QR49</accession>
<evidence type="ECO:0000313" key="10">
    <source>
        <dbReference type="EMBL" id="MBO3663518.1"/>
    </source>
</evidence>
<keyword evidence="11" id="KW-1185">Reference proteome</keyword>
<keyword evidence="5" id="KW-0812">Transmembrane</keyword>
<dbReference type="InterPro" id="IPR050256">
    <property type="entry name" value="Glycosyltransferase_2"/>
</dbReference>
<proteinExistence type="inferred from homology"/>
<comment type="caution">
    <text evidence="10">The sequence shown here is derived from an EMBL/GenBank/DDBJ whole genome shotgun (WGS) entry which is preliminary data.</text>
</comment>
<evidence type="ECO:0000256" key="2">
    <source>
        <dbReference type="ARBA" id="ARBA00022475"/>
    </source>
</evidence>
<sequence length="264" mass="28213">MTQTHPRIVVVMPAYNESEGIPGFIEEVTAALAPLAEDVRVFVADDRSTDDTAAVLAAMPGVVVETQAHNRGHGPAALAAYRLGLAADPDVLVHVDGDGQFYGADIARVVQALDSTGADVVHGVRTGRTDAWYRRVLTFCVRLLVAAAAGKAIPDVNTPLRAYRPMAASALVSALPGDVQVPHVHFSFAEARGGFDVRYAKVASIPRRGASDTGTMWGKATRLLPPKRLRALMGDALIELWRLSLRPGAPLRSLTRPARVEADR</sequence>
<protein>
    <submittedName>
        <fullName evidence="10">Glycosyltransferase family 2 protein</fullName>
    </submittedName>
</protein>
<dbReference type="SUPFAM" id="SSF53448">
    <property type="entry name" value="Nucleotide-diphospho-sugar transferases"/>
    <property type="match status" value="1"/>
</dbReference>
<organism evidence="10 11">
    <name type="scientific">Microbacterium stercoris</name>
    <dbReference type="NCBI Taxonomy" id="2820289"/>
    <lineage>
        <taxon>Bacteria</taxon>
        <taxon>Bacillati</taxon>
        <taxon>Actinomycetota</taxon>
        <taxon>Actinomycetes</taxon>
        <taxon>Micrococcales</taxon>
        <taxon>Microbacteriaceae</taxon>
        <taxon>Microbacterium</taxon>
    </lineage>
</organism>
<dbReference type="PANTHER" id="PTHR48090:SF3">
    <property type="entry name" value="UNDECAPRENYL-PHOSPHATE 4-DEOXY-4-FORMAMIDO-L-ARABINOSE TRANSFERASE"/>
    <property type="match status" value="1"/>
</dbReference>
<keyword evidence="2" id="KW-1003">Cell membrane</keyword>